<protein>
    <submittedName>
        <fullName evidence="2">Uncharacterized protein</fullName>
    </submittedName>
</protein>
<evidence type="ECO:0000313" key="3">
    <source>
        <dbReference type="Proteomes" id="UP001139534"/>
    </source>
</evidence>
<evidence type="ECO:0000256" key="1">
    <source>
        <dbReference type="SAM" id="MobiDB-lite"/>
    </source>
</evidence>
<dbReference type="AlphaFoldDB" id="A0A9X2BRR9"/>
<gene>
    <name evidence="2" type="ORF">M0651_01960</name>
</gene>
<dbReference type="RefSeq" id="WP_248550155.1">
    <property type="nucleotide sequence ID" value="NZ_JALPRK010000001.1"/>
</dbReference>
<proteinExistence type="predicted"/>
<name>A0A9X2BRR9_9BACL</name>
<dbReference type="Proteomes" id="UP001139534">
    <property type="component" value="Unassembled WGS sequence"/>
</dbReference>
<dbReference type="EMBL" id="JALPRK010000001">
    <property type="protein sequence ID" value="MCK8485931.1"/>
    <property type="molecule type" value="Genomic_DNA"/>
</dbReference>
<accession>A0A9X2BRR9</accession>
<evidence type="ECO:0000313" key="2">
    <source>
        <dbReference type="EMBL" id="MCK8485931.1"/>
    </source>
</evidence>
<organism evidence="2 3">
    <name type="scientific">Paenibacillus mellifer</name>
    <dbReference type="NCBI Taxonomy" id="2937794"/>
    <lineage>
        <taxon>Bacteria</taxon>
        <taxon>Bacillati</taxon>
        <taxon>Bacillota</taxon>
        <taxon>Bacilli</taxon>
        <taxon>Bacillales</taxon>
        <taxon>Paenibacillaceae</taxon>
        <taxon>Paenibacillus</taxon>
    </lineage>
</organism>
<sequence>MNNAVLQELIRLKFRVADLLIDTLPEAVKQTVKSRESELLTVVDEALRERLAGEVNTGSAAGRANEKSKMNSITIE</sequence>
<keyword evidence="3" id="KW-1185">Reference proteome</keyword>
<reference evidence="2" key="1">
    <citation type="submission" date="2022-04" db="EMBL/GenBank/DDBJ databases">
        <authorList>
            <person name="Seo M.-J."/>
        </authorList>
    </citation>
    <scope>NUCLEOTIDE SEQUENCE</scope>
    <source>
        <strain evidence="2">MBLB2552</strain>
    </source>
</reference>
<feature type="region of interest" description="Disordered" evidence="1">
    <location>
        <begin position="55"/>
        <end position="76"/>
    </location>
</feature>
<comment type="caution">
    <text evidence="2">The sequence shown here is derived from an EMBL/GenBank/DDBJ whole genome shotgun (WGS) entry which is preliminary data.</text>
</comment>